<feature type="signal peptide" evidence="1">
    <location>
        <begin position="1"/>
        <end position="22"/>
    </location>
</feature>
<sequence precursor="true">MKNLLAIGASTLLLAACTPMSADPTPVATSSTVSDTDGVQRRFTDDIWPAVAGYRAPGQGSPEYQRWTKVIDAKTPEDYGALRTSSQNLGKVLDGDLVVSFPSDELRLADTSLTALAPSSATVVACYTYHSESESDPNQVTPAASEATFGLKKTDKWFLHSITNDHVVPGCSSAKA</sequence>
<accession>A0A4R8S0M4</accession>
<dbReference type="RefSeq" id="WP_134072637.1">
    <property type="nucleotide sequence ID" value="NZ_PECH01000008.1"/>
</dbReference>
<evidence type="ECO:0008006" key="4">
    <source>
        <dbReference type="Google" id="ProtNLM"/>
    </source>
</evidence>
<evidence type="ECO:0000256" key="1">
    <source>
        <dbReference type="SAM" id="SignalP"/>
    </source>
</evidence>
<gene>
    <name evidence="2" type="ORF">DE4585_03850</name>
</gene>
<evidence type="ECO:0000313" key="3">
    <source>
        <dbReference type="Proteomes" id="UP000295117"/>
    </source>
</evidence>
<dbReference type="Proteomes" id="UP000295117">
    <property type="component" value="Unassembled WGS sequence"/>
</dbReference>
<comment type="caution">
    <text evidence="2">The sequence shown here is derived from an EMBL/GenBank/DDBJ whole genome shotgun (WGS) entry which is preliminary data.</text>
</comment>
<dbReference type="AlphaFoldDB" id="A0A4R8S0M4"/>
<protein>
    <recommendedName>
        <fullName evidence="4">Lipoprotein</fullName>
    </recommendedName>
</protein>
<keyword evidence="1" id="KW-0732">Signal</keyword>
<proteinExistence type="predicted"/>
<dbReference type="EMBL" id="PECH01000008">
    <property type="protein sequence ID" value="TDZ80099.1"/>
    <property type="molecule type" value="Genomic_DNA"/>
</dbReference>
<evidence type="ECO:0000313" key="2">
    <source>
        <dbReference type="EMBL" id="TDZ80099.1"/>
    </source>
</evidence>
<feature type="chain" id="PRO_5020411767" description="Lipoprotein" evidence="1">
    <location>
        <begin position="23"/>
        <end position="176"/>
    </location>
</feature>
<organism evidence="2 3">
    <name type="scientific">Mycobacteroides salmoniphilum</name>
    <dbReference type="NCBI Taxonomy" id="404941"/>
    <lineage>
        <taxon>Bacteria</taxon>
        <taxon>Bacillati</taxon>
        <taxon>Actinomycetota</taxon>
        <taxon>Actinomycetes</taxon>
        <taxon>Mycobacteriales</taxon>
        <taxon>Mycobacteriaceae</taxon>
        <taxon>Mycobacteroides</taxon>
    </lineage>
</organism>
<reference evidence="2 3" key="1">
    <citation type="journal article" date="2019" name="Sci. Rep.">
        <title>Extended insight into the Mycobacterium chelonae-abscessus complex through whole genome sequencing of Mycobacterium salmoniphilum outbreak and Mycobacterium salmoniphilum-like strains.</title>
        <authorList>
            <person name="Behra P.R.K."/>
            <person name="Das S."/>
            <person name="Pettersson B.M.F."/>
            <person name="Shirreff L."/>
            <person name="DuCote T."/>
            <person name="Jacobsson K.G."/>
            <person name="Ennis D.G."/>
            <person name="Kirsebom L.A."/>
        </authorList>
    </citation>
    <scope>NUCLEOTIDE SEQUENCE [LARGE SCALE GENOMIC DNA]</scope>
    <source>
        <strain evidence="2 3">DE 4585</strain>
    </source>
</reference>
<dbReference type="PROSITE" id="PS51257">
    <property type="entry name" value="PROKAR_LIPOPROTEIN"/>
    <property type="match status" value="1"/>
</dbReference>
<name>A0A4R8S0M4_9MYCO</name>